<dbReference type="EMBL" id="VTEG01000025">
    <property type="protein sequence ID" value="TYR96268.1"/>
    <property type="molecule type" value="Genomic_DNA"/>
</dbReference>
<reference evidence="2 3" key="1">
    <citation type="submission" date="2019-08" db="EMBL/GenBank/DDBJ databases">
        <title>Bacillus genomes from the desert of Cuatro Cienegas, Coahuila.</title>
        <authorList>
            <person name="Olmedo-Alvarez G."/>
        </authorList>
    </citation>
    <scope>NUCLEOTIDE SEQUENCE [LARGE SCALE GENOMIC DNA]</scope>
    <source>
        <strain evidence="2 3">CH128b_4D</strain>
    </source>
</reference>
<dbReference type="Proteomes" id="UP000325182">
    <property type="component" value="Unassembled WGS sequence"/>
</dbReference>
<dbReference type="RefSeq" id="WP_148955077.1">
    <property type="nucleotide sequence ID" value="NZ_VTEG01000025.1"/>
</dbReference>
<accession>A0A5D4M4D5</accession>
<evidence type="ECO:0000313" key="3">
    <source>
        <dbReference type="Proteomes" id="UP000325182"/>
    </source>
</evidence>
<organism evidence="2 3">
    <name type="scientific">Rossellomorea vietnamensis</name>
    <dbReference type="NCBI Taxonomy" id="218284"/>
    <lineage>
        <taxon>Bacteria</taxon>
        <taxon>Bacillati</taxon>
        <taxon>Bacillota</taxon>
        <taxon>Bacilli</taxon>
        <taxon>Bacillales</taxon>
        <taxon>Bacillaceae</taxon>
        <taxon>Rossellomorea</taxon>
    </lineage>
</organism>
<evidence type="ECO:0000256" key="1">
    <source>
        <dbReference type="SAM" id="Coils"/>
    </source>
</evidence>
<protein>
    <submittedName>
        <fullName evidence="2">Uncharacterized protein</fullName>
    </submittedName>
</protein>
<proteinExistence type="predicted"/>
<dbReference type="AlphaFoldDB" id="A0A5D4M4D5"/>
<evidence type="ECO:0000313" key="2">
    <source>
        <dbReference type="EMBL" id="TYR96268.1"/>
    </source>
</evidence>
<comment type="caution">
    <text evidence="2">The sequence shown here is derived from an EMBL/GenBank/DDBJ whole genome shotgun (WGS) entry which is preliminary data.</text>
</comment>
<name>A0A5D4M4D5_9BACI</name>
<keyword evidence="1" id="KW-0175">Coiled coil</keyword>
<sequence>MLKKFLELSNLETTISLRQKELLELEEKIEEKKRLLKQLSRKVRKYEEYNVAEKEVAVTAAVETEPVSEKKVGVIARTDLVRLLESGRVPQSVIESLKDQRYSKDTFDLNFPLLREVTDMGKIDELKKDHTGRSRYYAKPITIQGKKYLLCSQWFDWSKTRLVRWIGKYK</sequence>
<gene>
    <name evidence="2" type="ORF">FZC84_20540</name>
</gene>
<feature type="coiled-coil region" evidence="1">
    <location>
        <begin position="8"/>
        <end position="49"/>
    </location>
</feature>